<evidence type="ECO:0000256" key="8">
    <source>
        <dbReference type="RuleBase" id="RU363041"/>
    </source>
</evidence>
<keyword evidence="10" id="KW-1185">Reference proteome</keyword>
<dbReference type="KEGG" id="cbw:RR42_m0445"/>
<evidence type="ECO:0000256" key="4">
    <source>
        <dbReference type="ARBA" id="ARBA00022475"/>
    </source>
</evidence>
<dbReference type="InterPro" id="IPR002781">
    <property type="entry name" value="TM_pro_TauE-like"/>
</dbReference>
<dbReference type="GO" id="GO:0005886">
    <property type="term" value="C:plasma membrane"/>
    <property type="evidence" value="ECO:0007669"/>
    <property type="project" value="UniProtKB-SubCell"/>
</dbReference>
<comment type="subcellular location">
    <subcellularLocation>
        <location evidence="1 8">Cell membrane</location>
        <topology evidence="1 8">Multi-pass membrane protein</topology>
    </subcellularLocation>
</comment>
<dbReference type="PANTHER" id="PTHR30269">
    <property type="entry name" value="TRANSMEMBRANE PROTEIN YFCA"/>
    <property type="match status" value="1"/>
</dbReference>
<dbReference type="RefSeq" id="WP_052494411.1">
    <property type="nucleotide sequence ID" value="NZ_CP010536.1"/>
</dbReference>
<feature type="transmembrane region" description="Helical" evidence="8">
    <location>
        <begin position="55"/>
        <end position="74"/>
    </location>
</feature>
<sequence length="256" mass="27783">MLIELLLSQTQLTPLQLACLVPIVLWAYTIFGLTGFGSSIMAMPLLTQIVPLRTAVPMILFFDLVAGTLLGMRSRSHVHVGELRRLMPSVLVGMISGLALLMFAPERPLLLLLGLFVLLYPAWNLLFKRGFSELDPRLSVPFGVVGGMLTAMFGTGGPLYTIYLAGRLRDAAQLRATTSTLIVLTAFGRLILFAVAGLYANTAIFALAAMLMPCAIAGYFMGGWLHRRIAPDKVIRVVWAILISAGFGLIYRSALG</sequence>
<protein>
    <recommendedName>
        <fullName evidence="8">Probable membrane transporter protein</fullName>
    </recommendedName>
</protein>
<feature type="transmembrane region" description="Helical" evidence="8">
    <location>
        <begin position="176"/>
        <end position="196"/>
    </location>
</feature>
<evidence type="ECO:0000256" key="7">
    <source>
        <dbReference type="ARBA" id="ARBA00023136"/>
    </source>
</evidence>
<dbReference type="InterPro" id="IPR052017">
    <property type="entry name" value="TSUP"/>
</dbReference>
<dbReference type="Pfam" id="PF01925">
    <property type="entry name" value="TauE"/>
    <property type="match status" value="1"/>
</dbReference>
<reference evidence="9 10" key="1">
    <citation type="journal article" date="2015" name="Genome Announc.">
        <title>Complete Genome Sequence of Cupriavidus basilensis 4G11, Isolated from the Oak Ridge Field Research Center Site.</title>
        <authorList>
            <person name="Ray J."/>
            <person name="Waters R.J."/>
            <person name="Skerker J.M."/>
            <person name="Kuehl J.V."/>
            <person name="Price M.N."/>
            <person name="Huang J."/>
            <person name="Chakraborty R."/>
            <person name="Arkin A.P."/>
            <person name="Deutschbauer A."/>
        </authorList>
    </citation>
    <scope>NUCLEOTIDE SEQUENCE [LARGE SCALE GENOMIC DNA]</scope>
    <source>
        <strain evidence="9">4G11</strain>
    </source>
</reference>
<gene>
    <name evidence="9" type="ORF">RR42_m0445</name>
</gene>
<keyword evidence="6 8" id="KW-1133">Transmembrane helix</keyword>
<feature type="transmembrane region" description="Helical" evidence="8">
    <location>
        <begin position="20"/>
        <end position="43"/>
    </location>
</feature>
<evidence type="ECO:0000256" key="6">
    <source>
        <dbReference type="ARBA" id="ARBA00022989"/>
    </source>
</evidence>
<dbReference type="STRING" id="68895.RR42_m0445"/>
<keyword evidence="4 8" id="KW-1003">Cell membrane</keyword>
<evidence type="ECO:0000256" key="3">
    <source>
        <dbReference type="ARBA" id="ARBA00022448"/>
    </source>
</evidence>
<keyword evidence="3" id="KW-0813">Transport</keyword>
<evidence type="ECO:0000313" key="10">
    <source>
        <dbReference type="Proteomes" id="UP000031843"/>
    </source>
</evidence>
<feature type="transmembrane region" description="Helical" evidence="8">
    <location>
        <begin position="138"/>
        <end position="164"/>
    </location>
</feature>
<name>A0A0C4Y4S6_9BURK</name>
<feature type="transmembrane region" description="Helical" evidence="8">
    <location>
        <begin position="234"/>
        <end position="254"/>
    </location>
</feature>
<keyword evidence="7 8" id="KW-0472">Membrane</keyword>
<organism evidence="9 10">
    <name type="scientific">Cupriavidus basilensis</name>
    <dbReference type="NCBI Taxonomy" id="68895"/>
    <lineage>
        <taxon>Bacteria</taxon>
        <taxon>Pseudomonadati</taxon>
        <taxon>Pseudomonadota</taxon>
        <taxon>Betaproteobacteria</taxon>
        <taxon>Burkholderiales</taxon>
        <taxon>Burkholderiaceae</taxon>
        <taxon>Cupriavidus</taxon>
    </lineage>
</organism>
<evidence type="ECO:0000256" key="2">
    <source>
        <dbReference type="ARBA" id="ARBA00009142"/>
    </source>
</evidence>
<dbReference type="OrthoDB" id="5801432at2"/>
<evidence type="ECO:0000256" key="1">
    <source>
        <dbReference type="ARBA" id="ARBA00004651"/>
    </source>
</evidence>
<comment type="similarity">
    <text evidence="2 8">Belongs to the 4-toluene sulfonate uptake permease (TSUP) (TC 2.A.102) family.</text>
</comment>
<accession>A0A0C4Y4S6</accession>
<proteinExistence type="inferred from homology"/>
<evidence type="ECO:0000313" key="9">
    <source>
        <dbReference type="EMBL" id="AJG17858.1"/>
    </source>
</evidence>
<dbReference type="AlphaFoldDB" id="A0A0C4Y4S6"/>
<dbReference type="Proteomes" id="UP000031843">
    <property type="component" value="Chromosome main"/>
</dbReference>
<feature type="transmembrane region" description="Helical" evidence="8">
    <location>
        <begin position="109"/>
        <end position="126"/>
    </location>
</feature>
<feature type="transmembrane region" description="Helical" evidence="8">
    <location>
        <begin position="202"/>
        <end position="222"/>
    </location>
</feature>
<feature type="transmembrane region" description="Helical" evidence="8">
    <location>
        <begin position="86"/>
        <end position="104"/>
    </location>
</feature>
<keyword evidence="5 8" id="KW-0812">Transmembrane</keyword>
<dbReference type="EMBL" id="CP010536">
    <property type="protein sequence ID" value="AJG17858.1"/>
    <property type="molecule type" value="Genomic_DNA"/>
</dbReference>
<dbReference type="PANTHER" id="PTHR30269:SF32">
    <property type="entry name" value="MEMBRANE TRANSPORTER PROTEIN-RELATED"/>
    <property type="match status" value="1"/>
</dbReference>
<evidence type="ECO:0000256" key="5">
    <source>
        <dbReference type="ARBA" id="ARBA00022692"/>
    </source>
</evidence>